<protein>
    <submittedName>
        <fullName evidence="2">Uncharacterized protein</fullName>
    </submittedName>
</protein>
<sequence length="296" mass="33141">MSDQQEEPSGASSPATLKDDEPSQPGDQVIIVITIACFMYDLEKRDTPEASDPLHFISYLRPGIGDFFNRKGEIPHSPIWFEVATLQLTPPYLEFEAFLHERFGLTRDDTCRWAPGLTQIARDAVILSAANLLHPRTNCHELVALQSKNYSGPSKRTNYAAFQTLKEHNSASRITAKPAGFSFRFPPKGGKAPSEPPQKSKRQILPNPKSFAIVAIACRLFQLKKTDLEAATDINYHEERFLPGIHAWLNNGKQIPANIDNENEARDQHREFRDALTESVGRAITGKEMVCWVSGV</sequence>
<gene>
    <name evidence="2" type="ORF">OEA41_001610</name>
</gene>
<evidence type="ECO:0000313" key="2">
    <source>
        <dbReference type="EMBL" id="KAK3174366.1"/>
    </source>
</evidence>
<dbReference type="AlphaFoldDB" id="A0AAD9ZA16"/>
<evidence type="ECO:0000256" key="1">
    <source>
        <dbReference type="SAM" id="MobiDB-lite"/>
    </source>
</evidence>
<keyword evidence="3" id="KW-1185">Reference proteome</keyword>
<feature type="region of interest" description="Disordered" evidence="1">
    <location>
        <begin position="184"/>
        <end position="204"/>
    </location>
</feature>
<accession>A0AAD9ZA16</accession>
<dbReference type="EMBL" id="JASNWA010000006">
    <property type="protein sequence ID" value="KAK3174366.1"/>
    <property type="molecule type" value="Genomic_DNA"/>
</dbReference>
<reference evidence="2" key="1">
    <citation type="submission" date="2022-11" db="EMBL/GenBank/DDBJ databases">
        <title>Chromosomal genome sequence assembly and mating type (MAT) locus characterization of the leprose asexual lichenized fungus Lepraria neglecta (Nyl.) Erichsen.</title>
        <authorList>
            <person name="Allen J.L."/>
            <person name="Pfeffer B."/>
        </authorList>
    </citation>
    <scope>NUCLEOTIDE SEQUENCE</scope>
    <source>
        <strain evidence="2">Allen 5258</strain>
    </source>
</reference>
<comment type="caution">
    <text evidence="2">The sequence shown here is derived from an EMBL/GenBank/DDBJ whole genome shotgun (WGS) entry which is preliminary data.</text>
</comment>
<proteinExistence type="predicted"/>
<evidence type="ECO:0000313" key="3">
    <source>
        <dbReference type="Proteomes" id="UP001276659"/>
    </source>
</evidence>
<dbReference type="Proteomes" id="UP001276659">
    <property type="component" value="Unassembled WGS sequence"/>
</dbReference>
<name>A0AAD9ZA16_9LECA</name>
<organism evidence="2 3">
    <name type="scientific">Lepraria neglecta</name>
    <dbReference type="NCBI Taxonomy" id="209136"/>
    <lineage>
        <taxon>Eukaryota</taxon>
        <taxon>Fungi</taxon>
        <taxon>Dikarya</taxon>
        <taxon>Ascomycota</taxon>
        <taxon>Pezizomycotina</taxon>
        <taxon>Lecanoromycetes</taxon>
        <taxon>OSLEUM clade</taxon>
        <taxon>Lecanoromycetidae</taxon>
        <taxon>Lecanorales</taxon>
        <taxon>Lecanorineae</taxon>
        <taxon>Stereocaulaceae</taxon>
        <taxon>Lepraria</taxon>
    </lineage>
</organism>
<feature type="region of interest" description="Disordered" evidence="1">
    <location>
        <begin position="1"/>
        <end position="24"/>
    </location>
</feature>